<dbReference type="EMBL" id="FQUA01000007">
    <property type="protein sequence ID" value="SHE78290.1"/>
    <property type="molecule type" value="Genomic_DNA"/>
</dbReference>
<keyword evidence="10" id="KW-0412">Isoleucine biosynthesis</keyword>
<reference evidence="18" key="3">
    <citation type="submission" date="2016-11" db="EMBL/GenBank/DDBJ databases">
        <authorList>
            <person name="Varghese N."/>
            <person name="Submissions S."/>
        </authorList>
    </citation>
    <scope>NUCLEOTIDE SEQUENCE</scope>
    <source>
        <strain evidence="18">DSM 1682</strain>
    </source>
</reference>
<keyword evidence="19" id="KW-1185">Reference proteome</keyword>
<dbReference type="PROSITE" id="PS00165">
    <property type="entry name" value="DEHYDRATASE_SER_THR"/>
    <property type="match status" value="1"/>
</dbReference>
<comment type="function">
    <text evidence="13 15">Catalyzes the anaerobic formation of alpha-ketobutyrate and ammonia from threonine in a two-step reaction. The first step involved a dehydration of threonine and a production of enamine intermediates (aminocrotonate), which tautomerizes to its imine form (iminobutyrate). Both intermediates are unstable and short-lived. The second step is the nonenzymatic hydrolysis of the enamine/imine intermediates to form 2-ketobutyrate and free ammonia. In the low water environment of the cell, the second step is accelerated by RidA.</text>
</comment>
<keyword evidence="10" id="KW-0028">Amino-acid biosynthesis</keyword>
<comment type="similarity">
    <text evidence="5 15">Belongs to the serine/threonine dehydratase family.</text>
</comment>
<comment type="subunit">
    <text evidence="6 15">In the native structure, TdcB is in a dimeric form, whereas in the TdcB-AMP complex, it exists in a tetrameric form (dimer of dimers).</text>
</comment>
<dbReference type="OrthoDB" id="9811476at2"/>
<dbReference type="Gene3D" id="3.30.70.260">
    <property type="match status" value="1"/>
</dbReference>
<accession>A0A0X8VBR0</accession>
<comment type="pathway">
    <text evidence="4 15">Amino-acid degradation; L-threonine degradation via propanoate pathway; propanoate from L-threonine: step 1/4.</text>
</comment>
<dbReference type="Proteomes" id="UP000184204">
    <property type="component" value="Unassembled WGS sequence"/>
</dbReference>
<dbReference type="GO" id="GO:0009097">
    <property type="term" value="P:isoleucine biosynthetic process"/>
    <property type="evidence" value="ECO:0007669"/>
    <property type="project" value="UniProtKB-UniPathway"/>
</dbReference>
<dbReference type="Pfam" id="PF13291">
    <property type="entry name" value="ACT_4"/>
    <property type="match status" value="1"/>
</dbReference>
<evidence type="ECO:0000256" key="11">
    <source>
        <dbReference type="ARBA" id="ARBA00022898"/>
    </source>
</evidence>
<dbReference type="InterPro" id="IPR045865">
    <property type="entry name" value="ACT-like_dom_sf"/>
</dbReference>
<gene>
    <name evidence="17" type="primary">tdcB</name>
    <name evidence="17" type="ORF">CPRO_03900</name>
    <name evidence="18" type="ORF">SAMN02745151_01773</name>
</gene>
<dbReference type="PANTHER" id="PTHR48078:SF6">
    <property type="entry name" value="L-THREONINE DEHYDRATASE CATABOLIC TDCB"/>
    <property type="match status" value="1"/>
</dbReference>
<sequence>MLSLKMIQNAKEVLNGIATETPLFQSKFINPDADVYIKCENMQVTGSFKLRGAYYKTANLTEEEAMHGVVACSAGNHAQGVALAAKKKGIQAVICMPAGAPLAKVEATRSYGAEVVLVPGVYDDAAAKAAELKNEKGYTFLHPFNDDYVMAGQGTIGLEILEHLEDVDVVLVPIGGGGLISGVACAIKELKPECKVYGVQAEGAPSMFNSFRDGKIETLAEVNTVADGIAVKQPGDKTFEMCQKYVDGIVTVSEEEIASAILMLLEKHKMVAEGAGAVSVAAAMYNKADIQGKKTVCIISGGNVDINILDRIIDKGLQMSGRLTKFSVTMIDKPGQLTQMLQIIAEAGANIFNVNHDRMVRNIAVGKCIVDVTVETRNKNHCEELIEKLVSKGYDVK</sequence>
<dbReference type="EC" id="4.3.1.19" evidence="7 15"/>
<dbReference type="RefSeq" id="WP_066047236.1">
    <property type="nucleotide sequence ID" value="NZ_CP014223.1"/>
</dbReference>
<name>A0A0X8VBR0_ANAPI</name>
<evidence type="ECO:0000256" key="3">
    <source>
        <dbReference type="ARBA" id="ARBA00004810"/>
    </source>
</evidence>
<evidence type="ECO:0000256" key="12">
    <source>
        <dbReference type="ARBA" id="ARBA00023239"/>
    </source>
</evidence>
<evidence type="ECO:0000256" key="6">
    <source>
        <dbReference type="ARBA" id="ARBA00011447"/>
    </source>
</evidence>
<evidence type="ECO:0000256" key="8">
    <source>
        <dbReference type="ARBA" id="ARBA00022248"/>
    </source>
</evidence>
<evidence type="ECO:0000313" key="20">
    <source>
        <dbReference type="Proteomes" id="UP000184204"/>
    </source>
</evidence>
<organism evidence="18 20">
    <name type="scientific">Anaerotignum propionicum DSM 1682</name>
    <dbReference type="NCBI Taxonomy" id="991789"/>
    <lineage>
        <taxon>Bacteria</taxon>
        <taxon>Bacillati</taxon>
        <taxon>Bacillota</taxon>
        <taxon>Clostridia</taxon>
        <taxon>Lachnospirales</taxon>
        <taxon>Anaerotignaceae</taxon>
        <taxon>Anaerotignum</taxon>
    </lineage>
</organism>
<dbReference type="SUPFAM" id="SSF55021">
    <property type="entry name" value="ACT-like"/>
    <property type="match status" value="1"/>
</dbReference>
<dbReference type="AlphaFoldDB" id="A0A0X8VBR0"/>
<evidence type="ECO:0000256" key="5">
    <source>
        <dbReference type="ARBA" id="ARBA00010869"/>
    </source>
</evidence>
<dbReference type="Proteomes" id="UP000068026">
    <property type="component" value="Chromosome"/>
</dbReference>
<dbReference type="GO" id="GO:0000166">
    <property type="term" value="F:nucleotide binding"/>
    <property type="evidence" value="ECO:0007669"/>
    <property type="project" value="UniProtKB-KW"/>
</dbReference>
<dbReference type="FunFam" id="3.40.50.1100:FF:000007">
    <property type="entry name" value="L-threonine dehydratase catabolic TdcB"/>
    <property type="match status" value="1"/>
</dbReference>
<dbReference type="CDD" id="cd01562">
    <property type="entry name" value="Thr-dehyd"/>
    <property type="match status" value="1"/>
</dbReference>
<dbReference type="Gene3D" id="3.40.50.1100">
    <property type="match status" value="2"/>
</dbReference>
<dbReference type="PROSITE" id="PS51671">
    <property type="entry name" value="ACT"/>
    <property type="match status" value="1"/>
</dbReference>
<dbReference type="InterPro" id="IPR036052">
    <property type="entry name" value="TrpB-like_PALP_sf"/>
</dbReference>
<keyword evidence="15" id="KW-0547">Nucleotide-binding</keyword>
<evidence type="ECO:0000256" key="9">
    <source>
        <dbReference type="ARBA" id="ARBA00022533"/>
    </source>
</evidence>
<dbReference type="GO" id="GO:0006565">
    <property type="term" value="P:L-serine catabolic process"/>
    <property type="evidence" value="ECO:0007669"/>
    <property type="project" value="TreeGrafter"/>
</dbReference>
<evidence type="ECO:0000256" key="15">
    <source>
        <dbReference type="RuleBase" id="RU363083"/>
    </source>
</evidence>
<dbReference type="GO" id="GO:0003941">
    <property type="term" value="F:L-serine ammonia-lyase activity"/>
    <property type="evidence" value="ECO:0007669"/>
    <property type="project" value="TreeGrafter"/>
</dbReference>
<protein>
    <recommendedName>
        <fullName evidence="8 15">L-threonine dehydratase catabolic TdcB</fullName>
        <ecNumber evidence="7 15">4.3.1.19</ecNumber>
    </recommendedName>
    <alternativeName>
        <fullName evidence="14 15">Threonine deaminase</fullName>
    </alternativeName>
</protein>
<evidence type="ECO:0000256" key="2">
    <source>
        <dbReference type="ARBA" id="ARBA00001933"/>
    </source>
</evidence>
<dbReference type="InterPro" id="IPR001926">
    <property type="entry name" value="TrpB-like_PALP"/>
</dbReference>
<comment type="cofactor">
    <cofactor evidence="2 15">
        <name>pyridoxal 5'-phosphate</name>
        <dbReference type="ChEBI" id="CHEBI:597326"/>
    </cofactor>
</comment>
<dbReference type="GO" id="GO:0030170">
    <property type="term" value="F:pyridoxal phosphate binding"/>
    <property type="evidence" value="ECO:0007669"/>
    <property type="project" value="InterPro"/>
</dbReference>
<dbReference type="InterPro" id="IPR050147">
    <property type="entry name" value="Ser/Thr_Dehydratase"/>
</dbReference>
<proteinExistence type="inferred from homology"/>
<evidence type="ECO:0000313" key="18">
    <source>
        <dbReference type="EMBL" id="SHE78290.1"/>
    </source>
</evidence>
<keyword evidence="9" id="KW-0021">Allosteric enzyme</keyword>
<comment type="pathway">
    <text evidence="3">Amino-acid biosynthesis; L-isoleucine biosynthesis; 2-oxobutanoate from L-threonine: step 1/1.</text>
</comment>
<reference evidence="19" key="2">
    <citation type="submission" date="2016-01" db="EMBL/GenBank/DDBJ databases">
        <authorList>
            <person name="Poehlein A."/>
            <person name="Schlien K."/>
            <person name="Gottschalk G."/>
            <person name="Buckel W."/>
            <person name="Daniel R."/>
        </authorList>
    </citation>
    <scope>NUCLEOTIDE SEQUENCE [LARGE SCALE GENOMIC DNA]</scope>
    <source>
        <strain evidence="19">X2</strain>
    </source>
</reference>
<evidence type="ECO:0000313" key="19">
    <source>
        <dbReference type="Proteomes" id="UP000068026"/>
    </source>
</evidence>
<dbReference type="InterPro" id="IPR005789">
    <property type="entry name" value="Thr_deHydtase_catblc"/>
</dbReference>
<evidence type="ECO:0000313" key="17">
    <source>
        <dbReference type="EMBL" id="AMJ39999.1"/>
    </source>
</evidence>
<dbReference type="GO" id="GO:0070689">
    <property type="term" value="P:L-threonine catabolic process to propionate"/>
    <property type="evidence" value="ECO:0007669"/>
    <property type="project" value="UniProtKB-UniPathway"/>
</dbReference>
<keyword evidence="12 15" id="KW-0456">Lyase</keyword>
<keyword evidence="11 15" id="KW-0663">Pyridoxal phosphate</keyword>
<keyword evidence="10" id="KW-0100">Branched-chain amino acid biosynthesis</keyword>
<evidence type="ECO:0000256" key="1">
    <source>
        <dbReference type="ARBA" id="ARBA00001274"/>
    </source>
</evidence>
<evidence type="ECO:0000256" key="14">
    <source>
        <dbReference type="ARBA" id="ARBA00031427"/>
    </source>
</evidence>
<evidence type="ECO:0000259" key="16">
    <source>
        <dbReference type="PROSITE" id="PS51671"/>
    </source>
</evidence>
<evidence type="ECO:0000256" key="4">
    <source>
        <dbReference type="ARBA" id="ARBA00004958"/>
    </source>
</evidence>
<dbReference type="PANTHER" id="PTHR48078">
    <property type="entry name" value="THREONINE DEHYDRATASE, MITOCHONDRIAL-RELATED"/>
    <property type="match status" value="1"/>
</dbReference>
<comment type="catalytic activity">
    <reaction evidence="1 15">
        <text>L-threonine = 2-oxobutanoate + NH4(+)</text>
        <dbReference type="Rhea" id="RHEA:22108"/>
        <dbReference type="ChEBI" id="CHEBI:16763"/>
        <dbReference type="ChEBI" id="CHEBI:28938"/>
        <dbReference type="ChEBI" id="CHEBI:57926"/>
        <dbReference type="EC" id="4.3.1.19"/>
    </reaction>
</comment>
<reference evidence="17 19" key="1">
    <citation type="journal article" date="2016" name="Genome Announc.">
        <title>Complete Genome Sequence of the Amino Acid-Fermenting Clostridium propionicum X2 (DSM 1682).</title>
        <authorList>
            <person name="Poehlein A."/>
            <person name="Schlien K."/>
            <person name="Chowdhury N.P."/>
            <person name="Gottschalk G."/>
            <person name="Buckel W."/>
            <person name="Daniel R."/>
        </authorList>
    </citation>
    <scope>NUCLEOTIDE SEQUENCE [LARGE SCALE GENOMIC DNA]</scope>
    <source>
        <strain evidence="17 19">X2</strain>
    </source>
</reference>
<evidence type="ECO:0000256" key="7">
    <source>
        <dbReference type="ARBA" id="ARBA00012096"/>
    </source>
</evidence>
<dbReference type="NCBIfam" id="TIGR01127">
    <property type="entry name" value="ilvA_1Cterm"/>
    <property type="match status" value="1"/>
</dbReference>
<dbReference type="FunFam" id="3.40.50.1100:FF:000005">
    <property type="entry name" value="Threonine dehydratase catabolic"/>
    <property type="match status" value="1"/>
</dbReference>
<dbReference type="EMBL" id="CP014223">
    <property type="protein sequence ID" value="AMJ39999.1"/>
    <property type="molecule type" value="Genomic_DNA"/>
</dbReference>
<dbReference type="InterPro" id="IPR002912">
    <property type="entry name" value="ACT_dom"/>
</dbReference>
<dbReference type="SUPFAM" id="SSF53686">
    <property type="entry name" value="Tryptophan synthase beta subunit-like PLP-dependent enzymes"/>
    <property type="match status" value="1"/>
</dbReference>
<dbReference type="Pfam" id="PF00291">
    <property type="entry name" value="PALP"/>
    <property type="match status" value="1"/>
</dbReference>
<reference evidence="20" key="4">
    <citation type="submission" date="2016-11" db="EMBL/GenBank/DDBJ databases">
        <authorList>
            <person name="Jaros S."/>
            <person name="Januszkiewicz K."/>
            <person name="Wedrychowicz H."/>
        </authorList>
    </citation>
    <scope>NUCLEOTIDE SEQUENCE [LARGE SCALE GENOMIC DNA]</scope>
    <source>
        <strain evidence="20">DSM 1682</strain>
    </source>
</reference>
<dbReference type="GO" id="GO:0004794">
    <property type="term" value="F:threonine deaminase activity"/>
    <property type="evidence" value="ECO:0007669"/>
    <property type="project" value="UniProtKB-EC"/>
</dbReference>
<dbReference type="InterPro" id="IPR044561">
    <property type="entry name" value="ACT_ThrD-II-like"/>
</dbReference>
<evidence type="ECO:0000256" key="13">
    <source>
        <dbReference type="ARBA" id="ARBA00025527"/>
    </source>
</evidence>
<evidence type="ECO:0000256" key="10">
    <source>
        <dbReference type="ARBA" id="ARBA00022624"/>
    </source>
</evidence>
<dbReference type="InterPro" id="IPR000634">
    <property type="entry name" value="Ser/Thr_deHydtase_PyrdxlP-BS"/>
</dbReference>
<dbReference type="KEGG" id="cpro:CPRO_03900"/>
<feature type="domain" description="ACT" evidence="16">
    <location>
        <begin position="325"/>
        <end position="397"/>
    </location>
</feature>
<dbReference type="CDD" id="cd04886">
    <property type="entry name" value="ACT_ThrD-II-like"/>
    <property type="match status" value="1"/>
</dbReference>